<dbReference type="Proteomes" id="UP000777438">
    <property type="component" value="Unassembled WGS sequence"/>
</dbReference>
<dbReference type="EMBL" id="JAGPYM010000025">
    <property type="protein sequence ID" value="KAH6880727.1"/>
    <property type="molecule type" value="Genomic_DNA"/>
</dbReference>
<keyword evidence="1" id="KW-0732">Signal</keyword>
<evidence type="ECO:0000256" key="1">
    <source>
        <dbReference type="SAM" id="SignalP"/>
    </source>
</evidence>
<protein>
    <submittedName>
        <fullName evidence="2">Uncharacterized protein</fullName>
    </submittedName>
</protein>
<evidence type="ECO:0000313" key="3">
    <source>
        <dbReference type="Proteomes" id="UP000777438"/>
    </source>
</evidence>
<organism evidence="2 3">
    <name type="scientific">Thelonectria olida</name>
    <dbReference type="NCBI Taxonomy" id="1576542"/>
    <lineage>
        <taxon>Eukaryota</taxon>
        <taxon>Fungi</taxon>
        <taxon>Dikarya</taxon>
        <taxon>Ascomycota</taxon>
        <taxon>Pezizomycotina</taxon>
        <taxon>Sordariomycetes</taxon>
        <taxon>Hypocreomycetidae</taxon>
        <taxon>Hypocreales</taxon>
        <taxon>Nectriaceae</taxon>
        <taxon>Thelonectria</taxon>
    </lineage>
</organism>
<feature type="signal peptide" evidence="1">
    <location>
        <begin position="1"/>
        <end position="21"/>
    </location>
</feature>
<accession>A0A9P8VWT6</accession>
<reference evidence="2 3" key="1">
    <citation type="journal article" date="2021" name="Nat. Commun.">
        <title>Genetic determinants of endophytism in the Arabidopsis root mycobiome.</title>
        <authorList>
            <person name="Mesny F."/>
            <person name="Miyauchi S."/>
            <person name="Thiergart T."/>
            <person name="Pickel B."/>
            <person name="Atanasova L."/>
            <person name="Karlsson M."/>
            <person name="Huettel B."/>
            <person name="Barry K.W."/>
            <person name="Haridas S."/>
            <person name="Chen C."/>
            <person name="Bauer D."/>
            <person name="Andreopoulos W."/>
            <person name="Pangilinan J."/>
            <person name="LaButti K."/>
            <person name="Riley R."/>
            <person name="Lipzen A."/>
            <person name="Clum A."/>
            <person name="Drula E."/>
            <person name="Henrissat B."/>
            <person name="Kohler A."/>
            <person name="Grigoriev I.V."/>
            <person name="Martin F.M."/>
            <person name="Hacquard S."/>
        </authorList>
    </citation>
    <scope>NUCLEOTIDE SEQUENCE [LARGE SCALE GENOMIC DNA]</scope>
    <source>
        <strain evidence="2 3">MPI-CAGE-CH-0241</strain>
    </source>
</reference>
<keyword evidence="3" id="KW-1185">Reference proteome</keyword>
<comment type="caution">
    <text evidence="2">The sequence shown here is derived from an EMBL/GenBank/DDBJ whole genome shotgun (WGS) entry which is preliminary data.</text>
</comment>
<proteinExistence type="predicted"/>
<dbReference type="SUPFAM" id="SSF52058">
    <property type="entry name" value="L domain-like"/>
    <property type="match status" value="1"/>
</dbReference>
<gene>
    <name evidence="2" type="ORF">B0T10DRAFT_463797</name>
</gene>
<dbReference type="OrthoDB" id="536881at2759"/>
<sequence length="441" mass="47992">MKHTRCLLASLLGLASNPAAAIDCGKNITIENAANASQVRKACSTIGGDLLLSTAIPESDDINLDGVEAVLGSIIHNGCFPDEEGCDQTTSSLYDISSSTLRTVSGSIIFRNYDGVGKLLLPSLEVVNGSVFLSGLLNLTHLDVTNLAYTGDFSLNAPVLEQLDIDGLRGFTDEIAGVIISDVGSIDSVDAFFDHPLQVESPDGNSDIRVTIRNSTNIRNVTVAWPYISKMMIYNKDIAVTLGGSSTESMHIDSLTIPTGFHRDSKLQNLTVGRVEFTETSAVEKITLPFDDLAYAEINDNSEESKLRTIVLPPEAANWTNHQLSLSARSLVFREYDDDNSKIWYWPAKMKRISLEGIISANFFDSFFERNTTVTERIYVRDNSAGFNCTAFEEKLGSNAPGDFHCLTDFPGDDSAGSGLRLWSFQLQVAVTLAVMLVFLG</sequence>
<feature type="chain" id="PRO_5040515488" evidence="1">
    <location>
        <begin position="22"/>
        <end position="441"/>
    </location>
</feature>
<name>A0A9P8VWT6_9HYPO</name>
<evidence type="ECO:0000313" key="2">
    <source>
        <dbReference type="EMBL" id="KAH6880727.1"/>
    </source>
</evidence>
<dbReference type="AlphaFoldDB" id="A0A9P8VWT6"/>